<dbReference type="PANTHER" id="PTHR46663:SF3">
    <property type="entry name" value="SLL0267 PROTEIN"/>
    <property type="match status" value="1"/>
</dbReference>
<proteinExistence type="predicted"/>
<dbReference type="EMBL" id="QLMJ01000005">
    <property type="protein sequence ID" value="RAK38490.1"/>
    <property type="molecule type" value="Genomic_DNA"/>
</dbReference>
<reference evidence="3 4" key="1">
    <citation type="submission" date="2018-06" db="EMBL/GenBank/DDBJ databases">
        <title>Genomic Encyclopedia of Type Strains, Phase III (KMG-III): the genomes of soil and plant-associated and newly described type strains.</title>
        <authorList>
            <person name="Whitman W."/>
        </authorList>
    </citation>
    <scope>NUCLEOTIDE SEQUENCE [LARGE SCALE GENOMIC DNA]</scope>
    <source>
        <strain evidence="3 4">CGMCC 4.7090</strain>
    </source>
</reference>
<dbReference type="InterPro" id="IPR052163">
    <property type="entry name" value="DGC-Regulatory_Protein"/>
</dbReference>
<keyword evidence="1" id="KW-1133">Transmembrane helix</keyword>
<dbReference type="SUPFAM" id="SSF55073">
    <property type="entry name" value="Nucleotide cyclase"/>
    <property type="match status" value="1"/>
</dbReference>
<organism evidence="3 4">
    <name type="scientific">Actinoplanes lutulentus</name>
    <dbReference type="NCBI Taxonomy" id="1287878"/>
    <lineage>
        <taxon>Bacteria</taxon>
        <taxon>Bacillati</taxon>
        <taxon>Actinomycetota</taxon>
        <taxon>Actinomycetes</taxon>
        <taxon>Micromonosporales</taxon>
        <taxon>Micromonosporaceae</taxon>
        <taxon>Actinoplanes</taxon>
    </lineage>
</organism>
<dbReference type="OrthoDB" id="3291786at2"/>
<evidence type="ECO:0000313" key="4">
    <source>
        <dbReference type="Proteomes" id="UP000249341"/>
    </source>
</evidence>
<dbReference type="Pfam" id="PF00990">
    <property type="entry name" value="GGDEF"/>
    <property type="match status" value="1"/>
</dbReference>
<dbReference type="InterPro" id="IPR029787">
    <property type="entry name" value="Nucleotide_cyclase"/>
</dbReference>
<feature type="transmembrane region" description="Helical" evidence="1">
    <location>
        <begin position="297"/>
        <end position="318"/>
    </location>
</feature>
<feature type="domain" description="GGDEF" evidence="2">
    <location>
        <begin position="536"/>
        <end position="667"/>
    </location>
</feature>
<dbReference type="CDD" id="cd01949">
    <property type="entry name" value="GGDEF"/>
    <property type="match status" value="1"/>
</dbReference>
<gene>
    <name evidence="3" type="ORF">B0I29_105438</name>
</gene>
<evidence type="ECO:0000313" key="3">
    <source>
        <dbReference type="EMBL" id="RAK38490.1"/>
    </source>
</evidence>
<evidence type="ECO:0000256" key="1">
    <source>
        <dbReference type="SAM" id="Phobius"/>
    </source>
</evidence>
<dbReference type="Gene3D" id="3.30.70.270">
    <property type="match status" value="1"/>
</dbReference>
<feature type="transmembrane region" description="Helical" evidence="1">
    <location>
        <begin position="39"/>
        <end position="59"/>
    </location>
</feature>
<accession>A0A327ZES2</accession>
<dbReference type="Gene3D" id="3.30.450.40">
    <property type="match status" value="1"/>
</dbReference>
<keyword evidence="1" id="KW-0812">Transmembrane</keyword>
<sequence>MRFRTPPMAWTGYALAAVWFVVHLTNVGGWDFQIVAYKLFSPLLSVIPACLAWRGWSQARDAGLPAIRRHLLLSAGAWTFMTAASAIAFYELAVNGDASYPSPFPLMQACDLATLVLILAGLLTVPIRNRWSSSRLRLGLDMGTVLLAGALFLWYFVVHPVVSRPGADLTVAGAIFVKSAGLMVVLYAIARIVLGGVTEVSRRAMMFAIAATVVQFALNVMQQTLNGTGYAHFALATRQVFIMLLIAMGVAHLRRISWGPSLGSAVTRRPSSLMPYLAVVAADSLLIYVMTRGLDDRSWPVLAGTITLTALVVIRQIVGMRDNTRLVVRVDASMRALRESMGREQVLSDLGTALLRATSAADVHRLAADGAATLLAGVEGTRTSVVTVSPDDPAHWTVMEASGASPEELAGFQIPSDVVPAEVLARLAGGEMVVLPGLSGLGVPGFDDRPLMILPLLSGERFFGVLAVGSDDELPEDVLKSLQTLRTQVSLALDSVALTAELTRRAMHDMLTGLGNRALLWDRLNGALARAKRTGRSVGVLLLDLNGFKPVNDTYGHDAGDLVLKAVAERLRTCVRTEDTVARLGGDEFVILTEDLRDSGDALRVAERVVAALDEPVLVDGHELRTPASIGIALSVAGQGPDDVLRDADAAMYVAKRQGSGLFHVHA</sequence>
<feature type="transmembrane region" description="Helical" evidence="1">
    <location>
        <begin position="231"/>
        <end position="253"/>
    </location>
</feature>
<keyword evidence="4" id="KW-1185">Reference proteome</keyword>
<protein>
    <submittedName>
        <fullName evidence="3">Diguanylate cyclase (GGDEF)-like protein</fullName>
    </submittedName>
</protein>
<feature type="transmembrane region" description="Helical" evidence="1">
    <location>
        <begin position="138"/>
        <end position="157"/>
    </location>
</feature>
<feature type="transmembrane region" description="Helical" evidence="1">
    <location>
        <begin position="169"/>
        <end position="194"/>
    </location>
</feature>
<feature type="transmembrane region" description="Helical" evidence="1">
    <location>
        <begin position="71"/>
        <end position="93"/>
    </location>
</feature>
<dbReference type="Proteomes" id="UP000249341">
    <property type="component" value="Unassembled WGS sequence"/>
</dbReference>
<name>A0A327ZES2_9ACTN</name>
<evidence type="ECO:0000259" key="2">
    <source>
        <dbReference type="PROSITE" id="PS50887"/>
    </source>
</evidence>
<dbReference type="InterPro" id="IPR000160">
    <property type="entry name" value="GGDEF_dom"/>
</dbReference>
<dbReference type="PANTHER" id="PTHR46663">
    <property type="entry name" value="DIGUANYLATE CYCLASE DGCT-RELATED"/>
    <property type="match status" value="1"/>
</dbReference>
<dbReference type="SUPFAM" id="SSF55781">
    <property type="entry name" value="GAF domain-like"/>
    <property type="match status" value="1"/>
</dbReference>
<dbReference type="AlphaFoldDB" id="A0A327ZES2"/>
<dbReference type="InterPro" id="IPR029016">
    <property type="entry name" value="GAF-like_dom_sf"/>
</dbReference>
<feature type="transmembrane region" description="Helical" evidence="1">
    <location>
        <begin position="105"/>
        <end position="126"/>
    </location>
</feature>
<dbReference type="PROSITE" id="PS50887">
    <property type="entry name" value="GGDEF"/>
    <property type="match status" value="1"/>
</dbReference>
<comment type="caution">
    <text evidence="3">The sequence shown here is derived from an EMBL/GenBank/DDBJ whole genome shotgun (WGS) entry which is preliminary data.</text>
</comment>
<dbReference type="RefSeq" id="WP_111649568.1">
    <property type="nucleotide sequence ID" value="NZ_JACHWI010000002.1"/>
</dbReference>
<dbReference type="NCBIfam" id="TIGR00254">
    <property type="entry name" value="GGDEF"/>
    <property type="match status" value="1"/>
</dbReference>
<feature type="transmembrane region" description="Helical" evidence="1">
    <location>
        <begin position="273"/>
        <end position="291"/>
    </location>
</feature>
<keyword evidence="1" id="KW-0472">Membrane</keyword>
<dbReference type="InterPro" id="IPR043128">
    <property type="entry name" value="Rev_trsase/Diguanyl_cyclase"/>
</dbReference>
<dbReference type="SMART" id="SM00267">
    <property type="entry name" value="GGDEF"/>
    <property type="match status" value="1"/>
</dbReference>